<evidence type="ECO:0000256" key="1">
    <source>
        <dbReference type="SAM" id="MobiDB-lite"/>
    </source>
</evidence>
<organism evidence="2 3">
    <name type="scientific">Colocasia esculenta</name>
    <name type="common">Wild taro</name>
    <name type="synonym">Arum esculentum</name>
    <dbReference type="NCBI Taxonomy" id="4460"/>
    <lineage>
        <taxon>Eukaryota</taxon>
        <taxon>Viridiplantae</taxon>
        <taxon>Streptophyta</taxon>
        <taxon>Embryophyta</taxon>
        <taxon>Tracheophyta</taxon>
        <taxon>Spermatophyta</taxon>
        <taxon>Magnoliopsida</taxon>
        <taxon>Liliopsida</taxon>
        <taxon>Araceae</taxon>
        <taxon>Aroideae</taxon>
        <taxon>Colocasieae</taxon>
        <taxon>Colocasia</taxon>
    </lineage>
</organism>
<protein>
    <submittedName>
        <fullName evidence="2">Uncharacterized protein</fullName>
    </submittedName>
</protein>
<accession>A0A843WG00</accession>
<dbReference type="AlphaFoldDB" id="A0A843WG00"/>
<dbReference type="EMBL" id="NMUH01003690">
    <property type="protein sequence ID" value="MQM06686.1"/>
    <property type="molecule type" value="Genomic_DNA"/>
</dbReference>
<reference evidence="2" key="1">
    <citation type="submission" date="2017-07" db="EMBL/GenBank/DDBJ databases">
        <title>Taro Niue Genome Assembly and Annotation.</title>
        <authorList>
            <person name="Atibalentja N."/>
            <person name="Keating K."/>
            <person name="Fields C.J."/>
        </authorList>
    </citation>
    <scope>NUCLEOTIDE SEQUENCE</scope>
    <source>
        <strain evidence="2">Niue_2</strain>
        <tissue evidence="2">Leaf</tissue>
    </source>
</reference>
<keyword evidence="3" id="KW-1185">Reference proteome</keyword>
<evidence type="ECO:0000313" key="2">
    <source>
        <dbReference type="EMBL" id="MQM06686.1"/>
    </source>
</evidence>
<feature type="compositionally biased region" description="Basic and acidic residues" evidence="1">
    <location>
        <begin position="1"/>
        <end position="13"/>
    </location>
</feature>
<sequence>IGPWAREDTDSRARSRIGISTTIKRGKPAAAASAVSHPPAPPSFSPRRDLHGRAPPTSTRPRPLRLAPAGRSLWSPVARVLSISVSGFVFLAGRGRYSWRAGLRISATISELRHGTNHRTVVPSTGQPLRALRTGQPCQTPSMSFSPYAASPRPATLDGPSLTTAVNVTAWHATPRFGALTA</sequence>
<feature type="compositionally biased region" description="Low complexity" evidence="1">
    <location>
        <begin position="53"/>
        <end position="67"/>
    </location>
</feature>
<feature type="compositionally biased region" description="Low complexity" evidence="1">
    <location>
        <begin position="28"/>
        <end position="37"/>
    </location>
</feature>
<dbReference type="Proteomes" id="UP000652761">
    <property type="component" value="Unassembled WGS sequence"/>
</dbReference>
<comment type="caution">
    <text evidence="2">The sequence shown here is derived from an EMBL/GenBank/DDBJ whole genome shotgun (WGS) entry which is preliminary data.</text>
</comment>
<feature type="region of interest" description="Disordered" evidence="1">
    <location>
        <begin position="1"/>
        <end position="67"/>
    </location>
</feature>
<proteinExistence type="predicted"/>
<feature type="non-terminal residue" evidence="2">
    <location>
        <position position="182"/>
    </location>
</feature>
<evidence type="ECO:0000313" key="3">
    <source>
        <dbReference type="Proteomes" id="UP000652761"/>
    </source>
</evidence>
<feature type="non-terminal residue" evidence="2">
    <location>
        <position position="1"/>
    </location>
</feature>
<gene>
    <name evidence="2" type="ORF">Taro_039512</name>
</gene>
<name>A0A843WG00_COLES</name>